<evidence type="ECO:0000259" key="1">
    <source>
        <dbReference type="Pfam" id="PF25967"/>
    </source>
</evidence>
<protein>
    <submittedName>
        <fullName evidence="2">Multidrug resistance protein MdtA</fullName>
    </submittedName>
</protein>
<evidence type="ECO:0000313" key="2">
    <source>
        <dbReference type="EMBL" id="MPM89688.1"/>
    </source>
</evidence>
<accession>A0A645DKV1</accession>
<sequence length="75" mass="7931">MPSALVAENDGYVVYVLNAGNQVEKRAVTPGRMAGEYRQILTGLDGSERVVVVGTHKLTVGMTVIPATLNASQSE</sequence>
<comment type="caution">
    <text evidence="2">The sequence shown here is derived from an EMBL/GenBank/DDBJ whole genome shotgun (WGS) entry which is preliminary data.</text>
</comment>
<dbReference type="EMBL" id="VSSQ01037080">
    <property type="protein sequence ID" value="MPM89688.1"/>
    <property type="molecule type" value="Genomic_DNA"/>
</dbReference>
<dbReference type="Pfam" id="PF25967">
    <property type="entry name" value="RND-MFP_C"/>
    <property type="match status" value="1"/>
</dbReference>
<gene>
    <name evidence="2" type="primary">mdtA_73</name>
    <name evidence="2" type="ORF">SDC9_136800</name>
</gene>
<proteinExistence type="predicted"/>
<name>A0A645DKV1_9ZZZZ</name>
<dbReference type="Gene3D" id="2.40.420.20">
    <property type="match status" value="1"/>
</dbReference>
<dbReference type="InterPro" id="IPR058627">
    <property type="entry name" value="MdtA-like_C"/>
</dbReference>
<dbReference type="AlphaFoldDB" id="A0A645DKV1"/>
<reference evidence="2" key="1">
    <citation type="submission" date="2019-08" db="EMBL/GenBank/DDBJ databases">
        <authorList>
            <person name="Kucharzyk K."/>
            <person name="Murdoch R.W."/>
            <person name="Higgins S."/>
            <person name="Loffler F."/>
        </authorList>
    </citation>
    <scope>NUCLEOTIDE SEQUENCE</scope>
</reference>
<feature type="domain" description="Multidrug resistance protein MdtA-like C-terminal permuted SH3" evidence="1">
    <location>
        <begin position="3"/>
        <end position="55"/>
    </location>
</feature>
<organism evidence="2">
    <name type="scientific">bioreactor metagenome</name>
    <dbReference type="NCBI Taxonomy" id="1076179"/>
    <lineage>
        <taxon>unclassified sequences</taxon>
        <taxon>metagenomes</taxon>
        <taxon>ecological metagenomes</taxon>
    </lineage>
</organism>